<sequence length="68" mass="8368">MMRFLKDDKVLYDIETMRKILNVPKAKLQRELKKHNIEITRYKNLFLYPEMTLFILMEQIVIEKINKP</sequence>
<name>A0ABX1QPS7_9FLAO</name>
<gene>
    <name evidence="1" type="ORF">G6042_02225</name>
</gene>
<evidence type="ECO:0000313" key="1">
    <source>
        <dbReference type="EMBL" id="NMH24082.1"/>
    </source>
</evidence>
<comment type="caution">
    <text evidence="1">The sequence shown here is derived from an EMBL/GenBank/DDBJ whole genome shotgun (WGS) entry which is preliminary data.</text>
</comment>
<organism evidence="1 2">
    <name type="scientific">Flavobacterium solisilvae</name>
    <dbReference type="NCBI Taxonomy" id="1852019"/>
    <lineage>
        <taxon>Bacteria</taxon>
        <taxon>Pseudomonadati</taxon>
        <taxon>Bacteroidota</taxon>
        <taxon>Flavobacteriia</taxon>
        <taxon>Flavobacteriales</taxon>
        <taxon>Flavobacteriaceae</taxon>
        <taxon>Flavobacterium</taxon>
    </lineage>
</organism>
<dbReference type="RefSeq" id="WP_169522632.1">
    <property type="nucleotide sequence ID" value="NZ_JAAMPT010000193.1"/>
</dbReference>
<dbReference type="EMBL" id="JAAMPT010000193">
    <property type="protein sequence ID" value="NMH24082.1"/>
    <property type="molecule type" value="Genomic_DNA"/>
</dbReference>
<evidence type="ECO:0008006" key="3">
    <source>
        <dbReference type="Google" id="ProtNLM"/>
    </source>
</evidence>
<evidence type="ECO:0000313" key="2">
    <source>
        <dbReference type="Proteomes" id="UP000767947"/>
    </source>
</evidence>
<reference evidence="1 2" key="1">
    <citation type="submission" date="2020-02" db="EMBL/GenBank/DDBJ databases">
        <title>Flavobacterium sp. genome.</title>
        <authorList>
            <person name="Jung H.S."/>
            <person name="Baek J.H."/>
            <person name="Jeon C.O."/>
        </authorList>
    </citation>
    <scope>NUCLEOTIDE SEQUENCE [LARGE SCALE GENOMIC DNA]</scope>
    <source>
        <strain evidence="1 2">SE-s27</strain>
    </source>
</reference>
<keyword evidence="2" id="KW-1185">Reference proteome</keyword>
<dbReference type="Proteomes" id="UP000767947">
    <property type="component" value="Unassembled WGS sequence"/>
</dbReference>
<protein>
    <recommendedName>
        <fullName evidence="3">DNA-binding protein</fullName>
    </recommendedName>
</protein>
<accession>A0ABX1QPS7</accession>
<proteinExistence type="predicted"/>